<feature type="transmembrane region" description="Helical" evidence="4">
    <location>
        <begin position="300"/>
        <end position="320"/>
    </location>
</feature>
<dbReference type="InterPro" id="IPR019734">
    <property type="entry name" value="TPR_rpt"/>
</dbReference>
<dbReference type="PANTHER" id="PTHR44227:SF3">
    <property type="entry name" value="PROTEIN O-MANNOSYL-TRANSFERASE TMTC4"/>
    <property type="match status" value="1"/>
</dbReference>
<dbReference type="InterPro" id="IPR011990">
    <property type="entry name" value="TPR-like_helical_dom_sf"/>
</dbReference>
<keyword evidence="6" id="KW-1185">Reference proteome</keyword>
<feature type="transmembrane region" description="Helical" evidence="4">
    <location>
        <begin position="149"/>
        <end position="166"/>
    </location>
</feature>
<feature type="transmembrane region" description="Helical" evidence="4">
    <location>
        <begin position="356"/>
        <end position="377"/>
    </location>
</feature>
<feature type="repeat" description="TPR" evidence="3">
    <location>
        <begin position="498"/>
        <end position="531"/>
    </location>
</feature>
<dbReference type="EMBL" id="BAABFA010000011">
    <property type="protein sequence ID" value="GAA4466016.1"/>
    <property type="molecule type" value="Genomic_DNA"/>
</dbReference>
<keyword evidence="2 3" id="KW-0802">TPR repeat</keyword>
<feature type="transmembrane region" description="Helical" evidence="4">
    <location>
        <begin position="332"/>
        <end position="350"/>
    </location>
</feature>
<keyword evidence="4" id="KW-1133">Transmembrane helix</keyword>
<keyword evidence="4" id="KW-0472">Membrane</keyword>
<dbReference type="Gene3D" id="1.25.40.10">
    <property type="entry name" value="Tetratricopeptide repeat domain"/>
    <property type="match status" value="1"/>
</dbReference>
<dbReference type="SMART" id="SM00028">
    <property type="entry name" value="TPR"/>
    <property type="match status" value="4"/>
</dbReference>
<evidence type="ECO:0000256" key="3">
    <source>
        <dbReference type="PROSITE-ProRule" id="PRU00339"/>
    </source>
</evidence>
<reference evidence="6" key="1">
    <citation type="journal article" date="2019" name="Int. J. Syst. Evol. Microbiol.">
        <title>The Global Catalogue of Microorganisms (GCM) 10K type strain sequencing project: providing services to taxonomists for standard genome sequencing and annotation.</title>
        <authorList>
            <consortium name="The Broad Institute Genomics Platform"/>
            <consortium name="The Broad Institute Genome Sequencing Center for Infectious Disease"/>
            <person name="Wu L."/>
            <person name="Ma J."/>
        </authorList>
    </citation>
    <scope>NUCLEOTIDE SEQUENCE [LARGE SCALE GENOMIC DNA]</scope>
    <source>
        <strain evidence="6">JCM 32105</strain>
    </source>
</reference>
<evidence type="ECO:0000313" key="5">
    <source>
        <dbReference type="EMBL" id="GAA4466016.1"/>
    </source>
</evidence>
<gene>
    <name evidence="5" type="ORF">GCM10023093_19310</name>
</gene>
<evidence type="ECO:0000313" key="6">
    <source>
        <dbReference type="Proteomes" id="UP001500067"/>
    </source>
</evidence>
<dbReference type="PANTHER" id="PTHR44227">
    <property type="match status" value="1"/>
</dbReference>
<dbReference type="Pfam" id="PF13432">
    <property type="entry name" value="TPR_16"/>
    <property type="match status" value="2"/>
</dbReference>
<sequence length="600" mass="66599">MIDGVWKKLALLLTLVAFVVYANTLVNDFALDDYLVIKDNAFVAKGLGGIFDILTTPYHKGFNSAATELYRPLSLVVFAIVHQFFGAAPAVYHLVNVLVYAGCVVAFFLFLSRLFRRRRVVMPFVAALLFALHPIHTEVVANCKSLDELLCFLFCFSAMNMLLAYTERGRAVQLAGSAVLYLLAFLAKETAVTMLAIIPFVLLVYRNEDKKRTMTAIAAIVVMAGLALAMRYMVLSPYSTAATDISFIDNPLAGKHIPAATRMATAILILGKYLKLLLLPYPLICDYSYNSIPFADFGNIWVLLSLVTYMVLAVVCVLRLRRSRTDMYGFGILFYMVTLSLFTNILFLIGDNMAERFLFFPSVGICIVAALLVERLAQRDDMSALYRPRVLAILLPVCLAYAGIAVARNAEWKNNTTLYTADVQKAPEDSRLNFFVGNELSQTGDLRGGIAYMQKAVEIYPEYAAAHLELGRAAYDAKMPDVAEVHARKALELLPGNVTAANSLGATYLAKGRYDEAITIYEGVIRREPGNVLAHFNLGASYANKQQYAQALAALRATVMLDPAYGNYTPYEYMVRIYQKMGMPDSATVYEGVLRRVGRR</sequence>
<organism evidence="5 6">
    <name type="scientific">Nemorincola caseinilytica</name>
    <dbReference type="NCBI Taxonomy" id="2054315"/>
    <lineage>
        <taxon>Bacteria</taxon>
        <taxon>Pseudomonadati</taxon>
        <taxon>Bacteroidota</taxon>
        <taxon>Chitinophagia</taxon>
        <taxon>Chitinophagales</taxon>
        <taxon>Chitinophagaceae</taxon>
        <taxon>Nemorincola</taxon>
    </lineage>
</organism>
<protein>
    <submittedName>
        <fullName evidence="5">Tetratricopeptide repeat protein</fullName>
    </submittedName>
</protein>
<keyword evidence="4" id="KW-0812">Transmembrane</keyword>
<evidence type="ECO:0000256" key="2">
    <source>
        <dbReference type="ARBA" id="ARBA00022803"/>
    </source>
</evidence>
<feature type="transmembrane region" description="Helical" evidence="4">
    <location>
        <begin position="94"/>
        <end position="114"/>
    </location>
</feature>
<dbReference type="InterPro" id="IPR052346">
    <property type="entry name" value="O-mannosyl-transferase_TMTC"/>
</dbReference>
<dbReference type="SUPFAM" id="SSF48452">
    <property type="entry name" value="TPR-like"/>
    <property type="match status" value="1"/>
</dbReference>
<dbReference type="Proteomes" id="UP001500067">
    <property type="component" value="Unassembled WGS sequence"/>
</dbReference>
<proteinExistence type="predicted"/>
<feature type="transmembrane region" description="Helical" evidence="4">
    <location>
        <begin position="389"/>
        <end position="407"/>
    </location>
</feature>
<evidence type="ECO:0000256" key="4">
    <source>
        <dbReference type="SAM" id="Phobius"/>
    </source>
</evidence>
<dbReference type="PROSITE" id="PS50005">
    <property type="entry name" value="TPR"/>
    <property type="match status" value="2"/>
</dbReference>
<comment type="caution">
    <text evidence="5">The sequence shown here is derived from an EMBL/GenBank/DDBJ whole genome shotgun (WGS) entry which is preliminary data.</text>
</comment>
<name>A0ABP8NEI4_9BACT</name>
<feature type="transmembrane region" description="Helical" evidence="4">
    <location>
        <begin position="178"/>
        <end position="204"/>
    </location>
</feature>
<evidence type="ECO:0000256" key="1">
    <source>
        <dbReference type="ARBA" id="ARBA00022737"/>
    </source>
</evidence>
<feature type="repeat" description="TPR" evidence="3">
    <location>
        <begin position="532"/>
        <end position="565"/>
    </location>
</feature>
<feature type="transmembrane region" description="Helical" evidence="4">
    <location>
        <begin position="216"/>
        <end position="234"/>
    </location>
</feature>
<accession>A0ABP8NEI4</accession>
<keyword evidence="1" id="KW-0677">Repeat</keyword>